<evidence type="ECO:0000313" key="2">
    <source>
        <dbReference type="Proteomes" id="UP000547614"/>
    </source>
</evidence>
<protein>
    <recommendedName>
        <fullName evidence="3">Phage protein D</fullName>
    </recommendedName>
</protein>
<sequence>MAAEFRVFLNDEPAEEQTLNLFSQVRVDQAMGMAWEAELHMPVGLDDNGNWSGIDEAFAQPLARVRVEAQVGEGEFVPLIDGPVVGQRFELSGSPNRSNLVLVVHDDSVKLNRDETVQVFEDMAASDIASNLFSDSGLFSIVDNVDKPAGDLGRYIVQRGTPMALLRELARRHGMWVYVRPGDAAGKAGVGVFQRPSLGEPDLPEILIVGAQRNCNQFSARFDALRPATARADSVGIMDVGQRTQEAEDSVLKSLGDKAAHELVEPGRTLLARTRETDDDLGNATQAAVDHSAWAYTAHGEVRAGTYGGVMAPYQTVNVAGAGGYLGGTYLISQVTHNLDDSGYRQQFVLRRNARADATGSGASSIPGGIF</sequence>
<dbReference type="AlphaFoldDB" id="A0A839VD39"/>
<gene>
    <name evidence="1" type="ORF">FHR94_003144</name>
</gene>
<keyword evidence="2" id="KW-1185">Reference proteome</keyword>
<dbReference type="SUPFAM" id="SSF69279">
    <property type="entry name" value="Phage tail proteins"/>
    <property type="match status" value="1"/>
</dbReference>
<dbReference type="Proteomes" id="UP000547614">
    <property type="component" value="Unassembled WGS sequence"/>
</dbReference>
<dbReference type="RefSeq" id="WP_183326948.1">
    <property type="nucleotide sequence ID" value="NZ_JACHXP010000018.1"/>
</dbReference>
<proteinExistence type="predicted"/>
<evidence type="ECO:0000313" key="1">
    <source>
        <dbReference type="EMBL" id="MBB3191870.1"/>
    </source>
</evidence>
<name>A0A839VD39_9GAMM</name>
<organism evidence="1 2">
    <name type="scientific">Halomonas cerina</name>
    <dbReference type="NCBI Taxonomy" id="447424"/>
    <lineage>
        <taxon>Bacteria</taxon>
        <taxon>Pseudomonadati</taxon>
        <taxon>Pseudomonadota</taxon>
        <taxon>Gammaproteobacteria</taxon>
        <taxon>Oceanospirillales</taxon>
        <taxon>Halomonadaceae</taxon>
        <taxon>Halomonas</taxon>
    </lineage>
</organism>
<accession>A0A839VD39</accession>
<evidence type="ECO:0008006" key="3">
    <source>
        <dbReference type="Google" id="ProtNLM"/>
    </source>
</evidence>
<dbReference type="EMBL" id="JACHXP010000018">
    <property type="protein sequence ID" value="MBB3191870.1"/>
    <property type="molecule type" value="Genomic_DNA"/>
</dbReference>
<comment type="caution">
    <text evidence="1">The sequence shown here is derived from an EMBL/GenBank/DDBJ whole genome shotgun (WGS) entry which is preliminary data.</text>
</comment>
<reference evidence="1 2" key="1">
    <citation type="submission" date="2020-08" db="EMBL/GenBank/DDBJ databases">
        <title>Genomic Encyclopedia of Type Strains, Phase III (KMG-III): the genomes of soil and plant-associated and newly described type strains.</title>
        <authorList>
            <person name="Whitman W."/>
        </authorList>
    </citation>
    <scope>NUCLEOTIDE SEQUENCE [LARGE SCALE GENOMIC DNA]</scope>
    <source>
        <strain evidence="1 2">CECT 7282</strain>
    </source>
</reference>